<feature type="compositionally biased region" description="Basic and acidic residues" evidence="1">
    <location>
        <begin position="7"/>
        <end position="20"/>
    </location>
</feature>
<protein>
    <submittedName>
        <fullName evidence="2">Uncharacterized protein</fullName>
    </submittedName>
</protein>
<sequence length="87" mass="9342">MIVHAMFRREHSPVNADRRPVRPQSGAQRYRYTEADPVRGGGYPIPGGSPSGGLQTTPAGNWSRPAAALTQRTSSTRPPRAPPPSVP</sequence>
<evidence type="ECO:0000256" key="1">
    <source>
        <dbReference type="SAM" id="MobiDB-lite"/>
    </source>
</evidence>
<gene>
    <name evidence="2" type="ORF">ACFFX0_30715</name>
</gene>
<proteinExistence type="predicted"/>
<comment type="caution">
    <text evidence="2">The sequence shown here is derived from an EMBL/GenBank/DDBJ whole genome shotgun (WGS) entry which is preliminary data.</text>
</comment>
<evidence type="ECO:0000313" key="3">
    <source>
        <dbReference type="Proteomes" id="UP001589575"/>
    </source>
</evidence>
<keyword evidence="3" id="KW-1185">Reference proteome</keyword>
<feature type="region of interest" description="Disordered" evidence="1">
    <location>
        <begin position="1"/>
        <end position="87"/>
    </location>
</feature>
<dbReference type="EMBL" id="JBHMFI010000023">
    <property type="protein sequence ID" value="MFB9075308.1"/>
    <property type="molecule type" value="Genomic_DNA"/>
</dbReference>
<name>A0ABV5G8N5_9MICC</name>
<evidence type="ECO:0000313" key="2">
    <source>
        <dbReference type="EMBL" id="MFB9075308.1"/>
    </source>
</evidence>
<organism evidence="2 3">
    <name type="scientific">Citricoccus parietis</name>
    <dbReference type="NCBI Taxonomy" id="592307"/>
    <lineage>
        <taxon>Bacteria</taxon>
        <taxon>Bacillati</taxon>
        <taxon>Actinomycetota</taxon>
        <taxon>Actinomycetes</taxon>
        <taxon>Micrococcales</taxon>
        <taxon>Micrococcaceae</taxon>
        <taxon>Citricoccus</taxon>
    </lineage>
</organism>
<accession>A0ABV5G8N5</accession>
<dbReference type="Proteomes" id="UP001589575">
    <property type="component" value="Unassembled WGS sequence"/>
</dbReference>
<reference evidence="2 3" key="1">
    <citation type="submission" date="2024-09" db="EMBL/GenBank/DDBJ databases">
        <authorList>
            <person name="Sun Q."/>
            <person name="Mori K."/>
        </authorList>
    </citation>
    <scope>NUCLEOTIDE SEQUENCE [LARGE SCALE GENOMIC DNA]</scope>
    <source>
        <strain evidence="2 3">CCM 7609</strain>
    </source>
</reference>
<feature type="compositionally biased region" description="Gly residues" evidence="1">
    <location>
        <begin position="39"/>
        <end position="51"/>
    </location>
</feature>